<sequence>MGCYAFLYIPFVIGRPLRVIGSLLWKLLLWPLRKIFGRTSIRHQPSRRPRDLLELLAVTTAISSLSILGQSCQQVDLFTHSSTICYRDGLGEVCHVQVSEVLKINPFKRNACFRLVHNQSAVHELRLTWKSLSLECEQETVLFTRDTFYNVIDSKRCPHSGSCTGEKCAAINSSSLLSELAEGNKYPGRTACVESCGGPGCDCFFLSSGCLFYRIYLKPRSSRIFRIFRCPRWAEAVKLRIAHLDSSRKKSSSVTTELKPNVPVKWNNFTFTLSVLTVPPTPLLQTSFISDGKKTAVWGNQVSPPLQCNSTFTAETMDCLVADDCKCYPAETKANCRCRAIEILPWFNNPRNQLPVVTPSLTFVEMRDGGIRAIIPSMVTSEVVMTLQDNLRMEIIADNDRCTATAGSLSGCYNCVKGAQVQVKCTSTRTTQAEVVCESGSFTKPCDEAGVETTLHFALKEARIHQVCSISCGQVRNSFDIVGILKYPHTASEAIERWIKGESVIFSDIKWPDFSHIAQVFLQWYKTLIATIVILVLCIGVTYLMVISTVPRIVFWLVFQAIKFFRCLLRMFFRFIRWLFAQLCCLRTRRHSKHL</sequence>
<name>A0A183GST2_HELPZ</name>
<evidence type="ECO:0000313" key="6">
    <source>
        <dbReference type="WBParaSite" id="HPBE_0002575201-mRNA-1"/>
    </source>
</evidence>
<feature type="transmembrane region" description="Helical" evidence="1">
    <location>
        <begin position="524"/>
        <end position="546"/>
    </location>
</feature>
<evidence type="ECO:0000256" key="1">
    <source>
        <dbReference type="SAM" id="Phobius"/>
    </source>
</evidence>
<reference evidence="4 5" key="1">
    <citation type="submission" date="2018-11" db="EMBL/GenBank/DDBJ databases">
        <authorList>
            <consortium name="Pathogen Informatics"/>
        </authorList>
    </citation>
    <scope>NUCLEOTIDE SEQUENCE [LARGE SCALE GENOMIC DNA]</scope>
</reference>
<dbReference type="Gene3D" id="2.60.40.3770">
    <property type="match status" value="1"/>
</dbReference>
<dbReference type="EMBL" id="UZAH01038530">
    <property type="protein sequence ID" value="VDP53593.1"/>
    <property type="molecule type" value="Genomic_DNA"/>
</dbReference>
<evidence type="ECO:0000313" key="4">
    <source>
        <dbReference type="EMBL" id="VDP53593.1"/>
    </source>
</evidence>
<feature type="domain" description="Phlebovirus glycoprotein G2 fusion" evidence="2">
    <location>
        <begin position="72"/>
        <end position="383"/>
    </location>
</feature>
<keyword evidence="5" id="KW-1185">Reference proteome</keyword>
<evidence type="ECO:0000259" key="3">
    <source>
        <dbReference type="Pfam" id="PF19019"/>
    </source>
</evidence>
<proteinExistence type="predicted"/>
<dbReference type="Pfam" id="PF19019">
    <property type="entry name" value="Phlebo_G2_C"/>
    <property type="match status" value="1"/>
</dbReference>
<keyword evidence="1" id="KW-0472">Membrane</keyword>
<evidence type="ECO:0000313" key="5">
    <source>
        <dbReference type="Proteomes" id="UP000050761"/>
    </source>
</evidence>
<dbReference type="AlphaFoldDB" id="A0A183GST2"/>
<gene>
    <name evidence="4" type="ORF">HPBE_LOCUS25751</name>
</gene>
<reference evidence="6" key="2">
    <citation type="submission" date="2019-09" db="UniProtKB">
        <authorList>
            <consortium name="WormBaseParasite"/>
        </authorList>
    </citation>
    <scope>IDENTIFICATION</scope>
</reference>
<dbReference type="Gene3D" id="2.60.98.50">
    <property type="match status" value="1"/>
</dbReference>
<feature type="domain" description="Phlebovirus glycoprotein G2 C-terminal" evidence="3">
    <location>
        <begin position="401"/>
        <end position="547"/>
    </location>
</feature>
<accession>A0A183GST2</accession>
<keyword evidence="1" id="KW-1133">Transmembrane helix</keyword>
<dbReference type="WBParaSite" id="HPBE_0002575201-mRNA-1">
    <property type="protein sequence ID" value="HPBE_0002575201-mRNA-1"/>
    <property type="gene ID" value="HPBE_0002575201"/>
</dbReference>
<dbReference type="InterPro" id="IPR043603">
    <property type="entry name" value="Phlebo_G2_C"/>
</dbReference>
<protein>
    <submittedName>
        <fullName evidence="6">Phlebovirus_G2 domain-containing protein</fullName>
    </submittedName>
</protein>
<accession>A0A3P8I6H8</accession>
<dbReference type="InterPro" id="IPR009878">
    <property type="entry name" value="Phlebovirus_G2_fusion"/>
</dbReference>
<dbReference type="OrthoDB" id="5875705at2759"/>
<evidence type="ECO:0000259" key="2">
    <source>
        <dbReference type="Pfam" id="PF07245"/>
    </source>
</evidence>
<keyword evidence="1" id="KW-0812">Transmembrane</keyword>
<organism evidence="5 6">
    <name type="scientific">Heligmosomoides polygyrus</name>
    <name type="common">Parasitic roundworm</name>
    <dbReference type="NCBI Taxonomy" id="6339"/>
    <lineage>
        <taxon>Eukaryota</taxon>
        <taxon>Metazoa</taxon>
        <taxon>Ecdysozoa</taxon>
        <taxon>Nematoda</taxon>
        <taxon>Chromadorea</taxon>
        <taxon>Rhabditida</taxon>
        <taxon>Rhabditina</taxon>
        <taxon>Rhabditomorpha</taxon>
        <taxon>Strongyloidea</taxon>
        <taxon>Heligmosomidae</taxon>
        <taxon>Heligmosomoides</taxon>
    </lineage>
</organism>
<dbReference type="Proteomes" id="UP000050761">
    <property type="component" value="Unassembled WGS sequence"/>
</dbReference>
<dbReference type="Pfam" id="PF07245">
    <property type="entry name" value="Phlebovirus_G2"/>
    <property type="match status" value="1"/>
</dbReference>